<keyword evidence="2" id="KW-1185">Reference proteome</keyword>
<evidence type="ECO:0000313" key="1">
    <source>
        <dbReference type="EMBL" id="CAL5218489.1"/>
    </source>
</evidence>
<evidence type="ECO:0000313" key="2">
    <source>
        <dbReference type="Proteomes" id="UP001497392"/>
    </source>
</evidence>
<organism evidence="1 2">
    <name type="scientific">Coccomyxa viridis</name>
    <dbReference type="NCBI Taxonomy" id="1274662"/>
    <lineage>
        <taxon>Eukaryota</taxon>
        <taxon>Viridiplantae</taxon>
        <taxon>Chlorophyta</taxon>
        <taxon>core chlorophytes</taxon>
        <taxon>Trebouxiophyceae</taxon>
        <taxon>Trebouxiophyceae incertae sedis</taxon>
        <taxon>Coccomyxaceae</taxon>
        <taxon>Coccomyxa</taxon>
    </lineage>
</organism>
<comment type="caution">
    <text evidence="1">The sequence shown here is derived from an EMBL/GenBank/DDBJ whole genome shotgun (WGS) entry which is preliminary data.</text>
</comment>
<dbReference type="Gene3D" id="2.60.120.620">
    <property type="entry name" value="q2cbj1_9rhob like domain"/>
    <property type="match status" value="1"/>
</dbReference>
<dbReference type="Proteomes" id="UP001497392">
    <property type="component" value="Unassembled WGS sequence"/>
</dbReference>
<gene>
    <name evidence="1" type="primary">g175</name>
    <name evidence="1" type="ORF">VP750_LOCUS148</name>
</gene>
<sequence>MEIYDVLDPSYRKALRLNPDEFDVTLNLEEMGVLTQIKTLMVPDAANLHAELYKLEIQKEGGYFKTHLGTPHSESMVGTLVIALPSIHDGGKLTVEHLTWHGMKKHEFEWSLKELPDAPVVQWAAFYSDCAPEVHKVNSGTRITITYNLMAVPARPPLIKSVNPSSLALHNLLEEALNDPAFLKGDVTLAFKCQHIYPHKNRTFFERNPHLQLKGADARLAAAARNLGLAVSHIRDIEPLYKIDPSSGSSDAKNEGDFEDHANQEEAGNLDPADYLYGLKHGITRVEPRRKVIWCQDIASHAKDYARRYYDHSDGSCDSDKGELAPVYIADGKEL</sequence>
<name>A0ABP1FH22_9CHLO</name>
<dbReference type="EMBL" id="CAXHTA020000001">
    <property type="protein sequence ID" value="CAL5218489.1"/>
    <property type="molecule type" value="Genomic_DNA"/>
</dbReference>
<accession>A0ABP1FH22</accession>
<proteinExistence type="predicted"/>
<dbReference type="PANTHER" id="PTHR33099">
    <property type="entry name" value="FE2OG DIOXYGENASE DOMAIN-CONTAINING PROTEIN"/>
    <property type="match status" value="1"/>
</dbReference>
<protein>
    <submittedName>
        <fullName evidence="1">G175 protein</fullName>
    </submittedName>
</protein>
<dbReference type="PANTHER" id="PTHR33099:SF14">
    <property type="entry name" value="PROLYL 4-HYDROXYLASE ALPHA SUBUNIT FE(2+) 2OG DIOXYGENASE DOMAIN-CONTAINING PROTEIN"/>
    <property type="match status" value="1"/>
</dbReference>
<reference evidence="1 2" key="1">
    <citation type="submission" date="2024-06" db="EMBL/GenBank/DDBJ databases">
        <authorList>
            <person name="Kraege A."/>
            <person name="Thomma B."/>
        </authorList>
    </citation>
    <scope>NUCLEOTIDE SEQUENCE [LARGE SCALE GENOMIC DNA]</scope>
</reference>